<evidence type="ECO:0000313" key="2">
    <source>
        <dbReference type="Proteomes" id="UP001157502"/>
    </source>
</evidence>
<keyword evidence="2" id="KW-1185">Reference proteome</keyword>
<reference evidence="1" key="1">
    <citation type="submission" date="2021-05" db="EMBL/GenBank/DDBJ databases">
        <authorList>
            <person name="Pan Q."/>
            <person name="Jouanno E."/>
            <person name="Zahm M."/>
            <person name="Klopp C."/>
            <person name="Cabau C."/>
            <person name="Louis A."/>
            <person name="Berthelot C."/>
            <person name="Parey E."/>
            <person name="Roest Crollius H."/>
            <person name="Montfort J."/>
            <person name="Robinson-Rechavi M."/>
            <person name="Bouchez O."/>
            <person name="Lampietro C."/>
            <person name="Lopez Roques C."/>
            <person name="Donnadieu C."/>
            <person name="Postlethwait J."/>
            <person name="Bobe J."/>
            <person name="Dillon D."/>
            <person name="Chandos A."/>
            <person name="von Hippel F."/>
            <person name="Guiguen Y."/>
        </authorList>
    </citation>
    <scope>NUCLEOTIDE SEQUENCE</scope>
    <source>
        <strain evidence="1">YG-Jan2019</strain>
    </source>
</reference>
<dbReference type="Proteomes" id="UP001157502">
    <property type="component" value="Chromosome 9"/>
</dbReference>
<accession>A0ACC2GT36</accession>
<comment type="caution">
    <text evidence="1">The sequence shown here is derived from an EMBL/GenBank/DDBJ whole genome shotgun (WGS) entry which is preliminary data.</text>
</comment>
<evidence type="ECO:0000313" key="1">
    <source>
        <dbReference type="EMBL" id="KAJ8006804.1"/>
    </source>
</evidence>
<name>A0ACC2GT36_DALPE</name>
<proteinExistence type="predicted"/>
<organism evidence="1 2">
    <name type="scientific">Dallia pectoralis</name>
    <name type="common">Alaska blackfish</name>
    <dbReference type="NCBI Taxonomy" id="75939"/>
    <lineage>
        <taxon>Eukaryota</taxon>
        <taxon>Metazoa</taxon>
        <taxon>Chordata</taxon>
        <taxon>Craniata</taxon>
        <taxon>Vertebrata</taxon>
        <taxon>Euteleostomi</taxon>
        <taxon>Actinopterygii</taxon>
        <taxon>Neopterygii</taxon>
        <taxon>Teleostei</taxon>
        <taxon>Protacanthopterygii</taxon>
        <taxon>Esociformes</taxon>
        <taxon>Umbridae</taxon>
        <taxon>Dallia</taxon>
    </lineage>
</organism>
<gene>
    <name evidence="1" type="ORF">DPEC_G00111020</name>
</gene>
<dbReference type="EMBL" id="CM055736">
    <property type="protein sequence ID" value="KAJ8006804.1"/>
    <property type="molecule type" value="Genomic_DNA"/>
</dbReference>
<sequence length="128" mass="14175">MSLYHSGWIHLSPLQLRRSFCAAVGHTASLAAPFAGTGLTEGAVKRLSVVSISQEVHLKVVSSRDRRQTRTASRRVTQEQCSRRSVRSCETRVEWGKVVSARWDVNTSLQSQKTVHSSVFHQAAVSSQ</sequence>
<protein>
    <submittedName>
        <fullName evidence="1">Uncharacterized protein</fullName>
    </submittedName>
</protein>